<name>A0A3N0XCY6_ANAGA</name>
<proteinExistence type="predicted"/>
<dbReference type="EMBL" id="RJVU01079840">
    <property type="protein sequence ID" value="ROI15262.1"/>
    <property type="molecule type" value="Genomic_DNA"/>
</dbReference>
<organism evidence="2 3">
    <name type="scientific">Anabarilius grahami</name>
    <name type="common">Kanglang fish</name>
    <name type="synonym">Barilius grahami</name>
    <dbReference type="NCBI Taxonomy" id="495550"/>
    <lineage>
        <taxon>Eukaryota</taxon>
        <taxon>Metazoa</taxon>
        <taxon>Chordata</taxon>
        <taxon>Craniata</taxon>
        <taxon>Vertebrata</taxon>
        <taxon>Euteleostomi</taxon>
        <taxon>Actinopterygii</taxon>
        <taxon>Neopterygii</taxon>
        <taxon>Teleostei</taxon>
        <taxon>Ostariophysi</taxon>
        <taxon>Cypriniformes</taxon>
        <taxon>Xenocyprididae</taxon>
        <taxon>Xenocypridinae</taxon>
        <taxon>Xenocypridinae incertae sedis</taxon>
        <taxon>Anabarilius</taxon>
    </lineage>
</organism>
<sequence>MIMSYCSPRPSFPVGVDTRQVGRCLDKHCAYPLGKVWQREYLKKHQYDQQSQSVGKCTSDVYEEQKDTKEKLKEHFDKMKALEDALVKLELELRKNNGPQNQEWDIKIRQIDLQRTLANCKIQQGEIPDPDHLTEVRQCLDQIRQILVDLEKFWKKVYVMLETLKENTFVGENLIYDLEYMKEFLESIEEAKQVS</sequence>
<feature type="coiled-coil region" evidence="1">
    <location>
        <begin position="62"/>
        <end position="92"/>
    </location>
</feature>
<reference evidence="2 3" key="1">
    <citation type="submission" date="2018-10" db="EMBL/GenBank/DDBJ databases">
        <title>Genome assembly for a Yunnan-Guizhou Plateau 3E fish, Anabarilius grahami (Regan), and its evolutionary and genetic applications.</title>
        <authorList>
            <person name="Jiang W."/>
        </authorList>
    </citation>
    <scope>NUCLEOTIDE SEQUENCE [LARGE SCALE GENOMIC DNA]</scope>
    <source>
        <strain evidence="2">AG-KIZ</strain>
        <tissue evidence="2">Muscle</tissue>
    </source>
</reference>
<evidence type="ECO:0000313" key="2">
    <source>
        <dbReference type="EMBL" id="ROI15262.1"/>
    </source>
</evidence>
<protein>
    <submittedName>
        <fullName evidence="2">Uncharacterized protein</fullName>
    </submittedName>
</protein>
<accession>A0A3N0XCY6</accession>
<comment type="caution">
    <text evidence="2">The sequence shown here is derived from an EMBL/GenBank/DDBJ whole genome shotgun (WGS) entry which is preliminary data.</text>
</comment>
<dbReference type="AlphaFoldDB" id="A0A3N0XCY6"/>
<gene>
    <name evidence="2" type="ORF">DPX16_0417</name>
</gene>
<evidence type="ECO:0000256" key="1">
    <source>
        <dbReference type="SAM" id="Coils"/>
    </source>
</evidence>
<evidence type="ECO:0000313" key="3">
    <source>
        <dbReference type="Proteomes" id="UP000281406"/>
    </source>
</evidence>
<keyword evidence="1" id="KW-0175">Coiled coil</keyword>
<dbReference type="Proteomes" id="UP000281406">
    <property type="component" value="Unassembled WGS sequence"/>
</dbReference>
<keyword evidence="3" id="KW-1185">Reference proteome</keyword>